<keyword evidence="3" id="KW-1185">Reference proteome</keyword>
<dbReference type="PANTHER" id="PTHR36918">
    <property type="match status" value="1"/>
</dbReference>
<name>A0A2N3LCR7_9BACI</name>
<comment type="caution">
    <text evidence="2">The sequence shown here is derived from an EMBL/GenBank/DDBJ whole genome shotgun (WGS) entry which is preliminary data.</text>
</comment>
<reference evidence="2 3" key="1">
    <citation type="submission" date="2017-11" db="EMBL/GenBank/DDBJ databases">
        <title>Bacillus camelliae sp. nov., isolated from pu'er tea.</title>
        <authorList>
            <person name="Niu L."/>
        </authorList>
    </citation>
    <scope>NUCLEOTIDE SEQUENCE [LARGE SCALE GENOMIC DNA]</scope>
    <source>
        <strain evidence="2 3">7578-1</strain>
    </source>
</reference>
<evidence type="ECO:0008006" key="4">
    <source>
        <dbReference type="Google" id="ProtNLM"/>
    </source>
</evidence>
<comment type="similarity">
    <text evidence="1">Belongs to the SecB family.</text>
</comment>
<evidence type="ECO:0000256" key="1">
    <source>
        <dbReference type="ARBA" id="ARBA00009990"/>
    </source>
</evidence>
<dbReference type="AlphaFoldDB" id="A0A2N3LCR7"/>
<dbReference type="Pfam" id="PF02556">
    <property type="entry name" value="SecB"/>
    <property type="match status" value="1"/>
</dbReference>
<proteinExistence type="inferred from homology"/>
<evidence type="ECO:0000313" key="2">
    <source>
        <dbReference type="EMBL" id="PKR82450.1"/>
    </source>
</evidence>
<dbReference type="InterPro" id="IPR003708">
    <property type="entry name" value="SecB"/>
</dbReference>
<dbReference type="EMBL" id="PIQO01000044">
    <property type="protein sequence ID" value="PKR82450.1"/>
    <property type="molecule type" value="Genomic_DNA"/>
</dbReference>
<accession>A0A2N3LCR7</accession>
<dbReference type="GO" id="GO:0051082">
    <property type="term" value="F:unfolded protein binding"/>
    <property type="evidence" value="ECO:0007669"/>
    <property type="project" value="InterPro"/>
</dbReference>
<evidence type="ECO:0000313" key="3">
    <source>
        <dbReference type="Proteomes" id="UP000233440"/>
    </source>
</evidence>
<dbReference type="InterPro" id="IPR035958">
    <property type="entry name" value="SecB-like_sf"/>
</dbReference>
<dbReference type="GO" id="GO:0015031">
    <property type="term" value="P:protein transport"/>
    <property type="evidence" value="ECO:0007669"/>
    <property type="project" value="InterPro"/>
</dbReference>
<dbReference type="Proteomes" id="UP000233440">
    <property type="component" value="Unassembled WGS sequence"/>
</dbReference>
<dbReference type="GO" id="GO:0051262">
    <property type="term" value="P:protein tetramerization"/>
    <property type="evidence" value="ECO:0007669"/>
    <property type="project" value="InterPro"/>
</dbReference>
<organism evidence="2 3">
    <name type="scientific">Heyndrickxia camelliae</name>
    <dbReference type="NCBI Taxonomy" id="1707093"/>
    <lineage>
        <taxon>Bacteria</taxon>
        <taxon>Bacillati</taxon>
        <taxon>Bacillota</taxon>
        <taxon>Bacilli</taxon>
        <taxon>Bacillales</taxon>
        <taxon>Bacillaceae</taxon>
        <taxon>Heyndrickxia</taxon>
    </lineage>
</organism>
<dbReference type="Gene3D" id="3.10.420.10">
    <property type="entry name" value="SecB-like"/>
    <property type="match status" value="1"/>
</dbReference>
<sequence>MRCSKMVQGIMSFEGFQIDNMSYEKSSGNMNHDYTKLSPEFFIKLAEKENDSSKFNIIMGVRIIDEDGDNSLPFNAEVVVRGFYTLKVEDAEQHEIDDISTFKLVNGCAILFPYVRSALTDITSKSRHNPLILPTINFTRFIENRELDSMILDSSYYEDFNKDYN</sequence>
<gene>
    <name evidence="2" type="ORF">CWO92_24415</name>
</gene>
<dbReference type="OrthoDB" id="1699164at2"/>
<protein>
    <recommendedName>
        <fullName evidence="4">Preprotein translocase subunit SecB</fullName>
    </recommendedName>
</protein>
<dbReference type="PANTHER" id="PTHR36918:SF1">
    <property type="entry name" value="PROTEIN-EXPORT PROTEIN SECB"/>
    <property type="match status" value="1"/>
</dbReference>
<dbReference type="SUPFAM" id="SSF54611">
    <property type="entry name" value="SecB-like"/>
    <property type="match status" value="1"/>
</dbReference>